<evidence type="ECO:0008006" key="4">
    <source>
        <dbReference type="Google" id="ProtNLM"/>
    </source>
</evidence>
<feature type="transmembrane region" description="Helical" evidence="1">
    <location>
        <begin position="12"/>
        <end position="30"/>
    </location>
</feature>
<reference evidence="2 3" key="1">
    <citation type="submission" date="2019-03" db="EMBL/GenBank/DDBJ databases">
        <title>Genomic Encyclopedia of Type Strains, Phase IV (KMG-IV): sequencing the most valuable type-strain genomes for metagenomic binning, comparative biology and taxonomic classification.</title>
        <authorList>
            <person name="Goeker M."/>
        </authorList>
    </citation>
    <scope>NUCLEOTIDE SEQUENCE [LARGE SCALE GENOMIC DNA]</scope>
    <source>
        <strain evidence="2 3">DSM 4868</strain>
    </source>
</reference>
<sequence length="43" mass="4769">LCGCGHNIRKILAHLRRLLAAVVTFVLAMIRRERTGHYGLAPA</sequence>
<evidence type="ECO:0000313" key="3">
    <source>
        <dbReference type="Proteomes" id="UP000295142"/>
    </source>
</evidence>
<evidence type="ECO:0000256" key="1">
    <source>
        <dbReference type="SAM" id="Phobius"/>
    </source>
</evidence>
<gene>
    <name evidence="2" type="ORF">EV655_111109</name>
</gene>
<protein>
    <recommendedName>
        <fullName evidence="4">IS5 family transposase</fullName>
    </recommendedName>
</protein>
<name>A0A4R2KDF1_9RHOB</name>
<keyword evidence="1" id="KW-0472">Membrane</keyword>
<keyword evidence="1" id="KW-1133">Transmembrane helix</keyword>
<comment type="caution">
    <text evidence="2">The sequence shown here is derived from an EMBL/GenBank/DDBJ whole genome shotgun (WGS) entry which is preliminary data.</text>
</comment>
<dbReference type="AlphaFoldDB" id="A0A4R2KDF1"/>
<keyword evidence="3" id="KW-1185">Reference proteome</keyword>
<accession>A0A4R2KDF1</accession>
<proteinExistence type="predicted"/>
<keyword evidence="1" id="KW-0812">Transmembrane</keyword>
<feature type="non-terminal residue" evidence="2">
    <location>
        <position position="1"/>
    </location>
</feature>
<dbReference type="EMBL" id="SLWW01000011">
    <property type="protein sequence ID" value="TCO70167.1"/>
    <property type="molecule type" value="Genomic_DNA"/>
</dbReference>
<dbReference type="Proteomes" id="UP000295142">
    <property type="component" value="Unassembled WGS sequence"/>
</dbReference>
<evidence type="ECO:0000313" key="2">
    <source>
        <dbReference type="EMBL" id="TCO70167.1"/>
    </source>
</evidence>
<organism evidence="2 3">
    <name type="scientific">Rhodovulum euryhalinum</name>
    <dbReference type="NCBI Taxonomy" id="35805"/>
    <lineage>
        <taxon>Bacteria</taxon>
        <taxon>Pseudomonadati</taxon>
        <taxon>Pseudomonadota</taxon>
        <taxon>Alphaproteobacteria</taxon>
        <taxon>Rhodobacterales</taxon>
        <taxon>Paracoccaceae</taxon>
        <taxon>Rhodovulum</taxon>
    </lineage>
</organism>